<reference evidence="3 4" key="1">
    <citation type="submission" date="2015-04" db="EMBL/GenBank/DDBJ databases">
        <title>The complete genome sequence of the hyperthermophilic, obligate iron-reducing archaeon Geoglobus ahangari strain 234T.</title>
        <authorList>
            <person name="Manzella M.P."/>
            <person name="Holmes D.E."/>
            <person name="Rocheleau J.M."/>
            <person name="Chung A."/>
            <person name="Reguera G."/>
            <person name="Kashefi K."/>
        </authorList>
    </citation>
    <scope>NUCLEOTIDE SEQUENCE [LARGE SCALE GENOMIC DNA]</scope>
    <source>
        <strain evidence="3 4">234</strain>
    </source>
</reference>
<feature type="transmembrane region" description="Helical" evidence="1">
    <location>
        <begin position="15"/>
        <end position="34"/>
    </location>
</feature>
<dbReference type="InterPro" id="IPR011642">
    <property type="entry name" value="Gate_dom"/>
</dbReference>
<feature type="transmembrane region" description="Helical" evidence="1">
    <location>
        <begin position="55"/>
        <end position="77"/>
    </location>
</feature>
<evidence type="ECO:0000256" key="1">
    <source>
        <dbReference type="SAM" id="Phobius"/>
    </source>
</evidence>
<keyword evidence="4" id="KW-1185">Reference proteome</keyword>
<organism evidence="3 4">
    <name type="scientific">Geoglobus ahangari</name>
    <dbReference type="NCBI Taxonomy" id="113653"/>
    <lineage>
        <taxon>Archaea</taxon>
        <taxon>Methanobacteriati</taxon>
        <taxon>Methanobacteriota</taxon>
        <taxon>Archaeoglobi</taxon>
        <taxon>Archaeoglobales</taxon>
        <taxon>Archaeoglobaceae</taxon>
        <taxon>Geoglobus</taxon>
    </lineage>
</organism>
<accession>A0A0F7IE26</accession>
<dbReference type="KEGG" id="gah:GAH_00934"/>
<dbReference type="PANTHER" id="PTHR38139:SF1">
    <property type="entry name" value="NUCLEOSIDE TRANSPORTER_FEOB GTPASE GATE DOMAIN-CONTAINING PROTEIN"/>
    <property type="match status" value="1"/>
</dbReference>
<feature type="transmembrane region" description="Helical" evidence="1">
    <location>
        <begin position="278"/>
        <end position="298"/>
    </location>
</feature>
<keyword evidence="1" id="KW-1133">Transmembrane helix</keyword>
<feature type="transmembrane region" description="Helical" evidence="1">
    <location>
        <begin position="199"/>
        <end position="219"/>
    </location>
</feature>
<evidence type="ECO:0000259" key="2">
    <source>
        <dbReference type="Pfam" id="PF07670"/>
    </source>
</evidence>
<dbReference type="InterPro" id="IPR038880">
    <property type="entry name" value="MJ0871-like"/>
</dbReference>
<dbReference type="Proteomes" id="UP000034723">
    <property type="component" value="Chromosome"/>
</dbReference>
<dbReference type="HOGENOM" id="CLU_048086_2_0_2"/>
<evidence type="ECO:0000313" key="4">
    <source>
        <dbReference type="Proteomes" id="UP000034723"/>
    </source>
</evidence>
<sequence>MDLNIDAAVMSTARFLIHTLPVVAAASIATSLMIRKGIMSRISRAARPVLRRLSLSEVTATSVAVCFVSATASYSMLAQAHRDGIVDEREVIAASFVNSFPSAISHTYRFFIPYVIPVLGWTGVIYTSLRMLVAVVKSAMGVAMARAWRTEISEEPEAIEPVLHSSGSLLWRVALIMAVTYFLVQIASQLGVFRVVSDLLSFLPVSSSVIAVTATEMISTKAAIAMGAGMLESGEISAKWLLIALMLGNVITLSTSYVKHSLPFHVSLFGRLGVKIVALNALASLVLDIIVIAGVIAFL</sequence>
<dbReference type="EMBL" id="CP011267">
    <property type="protein sequence ID" value="AKG91739.1"/>
    <property type="molecule type" value="Genomic_DNA"/>
</dbReference>
<dbReference type="GeneID" id="24803512"/>
<dbReference type="Pfam" id="PF07670">
    <property type="entry name" value="Gate"/>
    <property type="match status" value="1"/>
</dbReference>
<keyword evidence="1" id="KW-0812">Transmembrane</keyword>
<evidence type="ECO:0000313" key="3">
    <source>
        <dbReference type="EMBL" id="AKG91739.1"/>
    </source>
</evidence>
<feature type="transmembrane region" description="Helical" evidence="1">
    <location>
        <begin position="111"/>
        <end position="136"/>
    </location>
</feature>
<dbReference type="RefSeq" id="WP_048094969.1">
    <property type="nucleotide sequence ID" value="NZ_CP011267.1"/>
</dbReference>
<dbReference type="OrthoDB" id="51620at2157"/>
<dbReference type="AlphaFoldDB" id="A0A0F7IE26"/>
<dbReference type="InParanoid" id="A0A0F7IE26"/>
<feature type="transmembrane region" description="Helical" evidence="1">
    <location>
        <begin position="240"/>
        <end position="258"/>
    </location>
</feature>
<protein>
    <submittedName>
        <fullName evidence="3">Uncharacterized protein conserved in archaea</fullName>
    </submittedName>
</protein>
<name>A0A0F7IE26_9EURY</name>
<keyword evidence="1" id="KW-0472">Membrane</keyword>
<dbReference type="STRING" id="113653.GAH_00934"/>
<dbReference type="PANTHER" id="PTHR38139">
    <property type="entry name" value="GATE DOMAIN-CONTAINING PROTEIN"/>
    <property type="match status" value="1"/>
</dbReference>
<feature type="transmembrane region" description="Helical" evidence="1">
    <location>
        <begin position="169"/>
        <end position="187"/>
    </location>
</feature>
<proteinExistence type="predicted"/>
<feature type="domain" description="Nucleoside transporter/FeoB GTPase Gate" evidence="2">
    <location>
        <begin position="18"/>
        <end position="107"/>
    </location>
</feature>
<gene>
    <name evidence="3" type="ORF">GAH_00934</name>
</gene>